<dbReference type="Proteomes" id="UP000187172">
    <property type="component" value="Unassembled WGS sequence"/>
</dbReference>
<sequence length="230" mass="26266">MDNAGWKTWAEGASSGLGAGMAVIPYVLLRHYRKLKLTDSEAMLLVHLIAFKQVEQKDFPTMEELEEVTGSGAQSIAESLQKLMRAGFIAIDEELDELRGIQYERYNLSGLYHQLSLCLASEEKQRTQAANRRTKKAAKPETDSSNMFTVFEKEFGRPLSPMECETISGWMDQDRYPEELIRMALKEAVFAGKVHFRYIDRILLEWSRNRVRSAEDARAYTQKFRGGGRA</sequence>
<dbReference type="InterPro" id="IPR036388">
    <property type="entry name" value="WH-like_DNA-bd_sf"/>
</dbReference>
<dbReference type="PANTHER" id="PTHR37293">
    <property type="entry name" value="PHAGE REPLICATION PROTEIN-RELATED"/>
    <property type="match status" value="1"/>
</dbReference>
<dbReference type="InterPro" id="IPR006343">
    <property type="entry name" value="DnaB/C_C"/>
</dbReference>
<evidence type="ECO:0000259" key="3">
    <source>
        <dbReference type="Pfam" id="PF07261"/>
    </source>
</evidence>
<accession>A0A1R1EP29</accession>
<name>A0A1R1EP29_9BACL</name>
<dbReference type="InterPro" id="IPR053843">
    <property type="entry name" value="DnaD_N"/>
</dbReference>
<comment type="similarity">
    <text evidence="1">Belongs to the DnaB/DnaD family.</text>
</comment>
<dbReference type="InterPro" id="IPR034829">
    <property type="entry name" value="DnaD-like_sf"/>
</dbReference>
<protein>
    <submittedName>
        <fullName evidence="5">DNA replication protein DnaD</fullName>
    </submittedName>
</protein>
<evidence type="ECO:0000256" key="1">
    <source>
        <dbReference type="ARBA" id="ARBA00093462"/>
    </source>
</evidence>
<comment type="caution">
    <text evidence="5">The sequence shown here is derived from an EMBL/GenBank/DDBJ whole genome shotgun (WGS) entry which is preliminary data.</text>
</comment>
<dbReference type="PANTHER" id="PTHR37293:SF6">
    <property type="entry name" value="DNA REPLICATION PROTEIN DNAD"/>
    <property type="match status" value="1"/>
</dbReference>
<keyword evidence="2" id="KW-0812">Transmembrane</keyword>
<dbReference type="Pfam" id="PF07261">
    <property type="entry name" value="DnaB_2"/>
    <property type="match status" value="1"/>
</dbReference>
<dbReference type="Pfam" id="PF21984">
    <property type="entry name" value="DnaD_N"/>
    <property type="match status" value="1"/>
</dbReference>
<dbReference type="Gene3D" id="1.10.10.630">
    <property type="entry name" value="DnaD domain-like"/>
    <property type="match status" value="1"/>
</dbReference>
<evidence type="ECO:0000256" key="2">
    <source>
        <dbReference type="SAM" id="Phobius"/>
    </source>
</evidence>
<dbReference type="Gene3D" id="1.10.10.10">
    <property type="entry name" value="Winged helix-like DNA-binding domain superfamily/Winged helix DNA-binding domain"/>
    <property type="match status" value="1"/>
</dbReference>
<feature type="domain" description="DnaD N-terminal" evidence="4">
    <location>
        <begin position="24"/>
        <end position="125"/>
    </location>
</feature>
<dbReference type="AlphaFoldDB" id="A0A1R1EP29"/>
<keyword evidence="6" id="KW-1185">Reference proteome</keyword>
<evidence type="ECO:0000313" key="6">
    <source>
        <dbReference type="Proteomes" id="UP000187172"/>
    </source>
</evidence>
<dbReference type="EMBL" id="MRTP01000004">
    <property type="protein sequence ID" value="OMF53502.1"/>
    <property type="molecule type" value="Genomic_DNA"/>
</dbReference>
<dbReference type="SUPFAM" id="SSF158499">
    <property type="entry name" value="DnaD domain-like"/>
    <property type="match status" value="1"/>
</dbReference>
<dbReference type="STRING" id="297318.BK138_16790"/>
<evidence type="ECO:0000313" key="5">
    <source>
        <dbReference type="EMBL" id="OMF53502.1"/>
    </source>
</evidence>
<evidence type="ECO:0000259" key="4">
    <source>
        <dbReference type="Pfam" id="PF21984"/>
    </source>
</evidence>
<reference evidence="5 6" key="1">
    <citation type="submission" date="2016-11" db="EMBL/GenBank/DDBJ databases">
        <title>Paenibacillus species isolates.</title>
        <authorList>
            <person name="Beno S.M."/>
        </authorList>
    </citation>
    <scope>NUCLEOTIDE SEQUENCE [LARGE SCALE GENOMIC DNA]</scope>
    <source>
        <strain evidence="5 6">FSL R5-0378</strain>
    </source>
</reference>
<dbReference type="NCBIfam" id="TIGR01446">
    <property type="entry name" value="DnaD_dom"/>
    <property type="match status" value="1"/>
</dbReference>
<feature type="domain" description="DnaB/C C-terminal" evidence="3">
    <location>
        <begin position="148"/>
        <end position="220"/>
    </location>
</feature>
<feature type="transmembrane region" description="Helical" evidence="2">
    <location>
        <begin position="12"/>
        <end position="29"/>
    </location>
</feature>
<dbReference type="RefSeq" id="WP_076170893.1">
    <property type="nucleotide sequence ID" value="NZ_MRTP01000004.1"/>
</dbReference>
<proteinExistence type="inferred from homology"/>
<keyword evidence="2" id="KW-1133">Transmembrane helix</keyword>
<dbReference type="InterPro" id="IPR053162">
    <property type="entry name" value="DnaD"/>
</dbReference>
<organism evidence="5 6">
    <name type="scientific">Paenibacillus rhizosphaerae</name>
    <dbReference type="NCBI Taxonomy" id="297318"/>
    <lineage>
        <taxon>Bacteria</taxon>
        <taxon>Bacillati</taxon>
        <taxon>Bacillota</taxon>
        <taxon>Bacilli</taxon>
        <taxon>Bacillales</taxon>
        <taxon>Paenibacillaceae</taxon>
        <taxon>Paenibacillus</taxon>
    </lineage>
</organism>
<keyword evidence="2" id="KW-0472">Membrane</keyword>
<gene>
    <name evidence="5" type="ORF">BK138_16790</name>
</gene>